<protein>
    <recommendedName>
        <fullName evidence="1">UspA domain-containing protein</fullName>
    </recommendedName>
</protein>
<gene>
    <name evidence="2" type="ORF">INT43_002161</name>
</gene>
<evidence type="ECO:0000313" key="3">
    <source>
        <dbReference type="Proteomes" id="UP000654370"/>
    </source>
</evidence>
<reference evidence="2" key="1">
    <citation type="submission" date="2020-12" db="EMBL/GenBank/DDBJ databases">
        <title>Metabolic potential, ecology and presence of endohyphal bacteria is reflected in genomic diversity of Mucoromycotina.</title>
        <authorList>
            <person name="Muszewska A."/>
            <person name="Okrasinska A."/>
            <person name="Steczkiewicz K."/>
            <person name="Drgas O."/>
            <person name="Orlowska M."/>
            <person name="Perlinska-Lenart U."/>
            <person name="Aleksandrzak-Piekarczyk T."/>
            <person name="Szatraj K."/>
            <person name="Zielenkiewicz U."/>
            <person name="Pilsyk S."/>
            <person name="Malc E."/>
            <person name="Mieczkowski P."/>
            <person name="Kruszewska J.S."/>
            <person name="Biernat P."/>
            <person name="Pawlowska J."/>
        </authorList>
    </citation>
    <scope>NUCLEOTIDE SEQUENCE</scope>
    <source>
        <strain evidence="2">WA0000067209</strain>
    </source>
</reference>
<organism evidence="2 3">
    <name type="scientific">Mortierella isabellina</name>
    <name type="common">Filamentous fungus</name>
    <name type="synonym">Umbelopsis isabellina</name>
    <dbReference type="NCBI Taxonomy" id="91625"/>
    <lineage>
        <taxon>Eukaryota</taxon>
        <taxon>Fungi</taxon>
        <taxon>Fungi incertae sedis</taxon>
        <taxon>Mucoromycota</taxon>
        <taxon>Mucoromycotina</taxon>
        <taxon>Umbelopsidomycetes</taxon>
        <taxon>Umbelopsidales</taxon>
        <taxon>Umbelopsidaceae</taxon>
        <taxon>Umbelopsis</taxon>
    </lineage>
</organism>
<evidence type="ECO:0000259" key="1">
    <source>
        <dbReference type="Pfam" id="PF00582"/>
    </source>
</evidence>
<accession>A0A8H7Q4M0</accession>
<dbReference type="SUPFAM" id="SSF52402">
    <property type="entry name" value="Adenine nucleotide alpha hydrolases-like"/>
    <property type="match status" value="1"/>
</dbReference>
<feature type="non-terminal residue" evidence="2">
    <location>
        <position position="1"/>
    </location>
</feature>
<feature type="domain" description="UspA" evidence="1">
    <location>
        <begin position="15"/>
        <end position="167"/>
    </location>
</feature>
<sequence length="167" mass="19305">MDTSKIPRLPSKSPRHIIIAIDPQSREADHTIQWALDNLLDSNRDQVDLVFALVLDADFSTDNVADIPAVYDYQYLMEIEQQIEERTTTAMKQYEKQLADQNIRVHMKVYRTIGSESRNVLVEYTNSSKADILIMGSRNLSAWKRFFWGSFSDYVQAHVHCPVIIVK</sequence>
<dbReference type="InterPro" id="IPR014729">
    <property type="entry name" value="Rossmann-like_a/b/a_fold"/>
</dbReference>
<name>A0A8H7Q4M0_MORIS</name>
<dbReference type="InterPro" id="IPR006015">
    <property type="entry name" value="Universal_stress_UspA"/>
</dbReference>
<dbReference type="EMBL" id="JAEPQZ010000001">
    <property type="protein sequence ID" value="KAG2185726.1"/>
    <property type="molecule type" value="Genomic_DNA"/>
</dbReference>
<comment type="caution">
    <text evidence="2">The sequence shown here is derived from an EMBL/GenBank/DDBJ whole genome shotgun (WGS) entry which is preliminary data.</text>
</comment>
<dbReference type="PANTHER" id="PTHR31964">
    <property type="entry name" value="ADENINE NUCLEOTIDE ALPHA HYDROLASES-LIKE SUPERFAMILY PROTEIN"/>
    <property type="match status" value="1"/>
</dbReference>
<dbReference type="InterPro" id="IPR006016">
    <property type="entry name" value="UspA"/>
</dbReference>
<dbReference type="PANTHER" id="PTHR31964:SF113">
    <property type="entry name" value="USPA DOMAIN-CONTAINING PROTEIN"/>
    <property type="match status" value="1"/>
</dbReference>
<dbReference type="CDD" id="cd23659">
    <property type="entry name" value="USP_At3g01520-like"/>
    <property type="match status" value="1"/>
</dbReference>
<dbReference type="Pfam" id="PF00582">
    <property type="entry name" value="Usp"/>
    <property type="match status" value="1"/>
</dbReference>
<proteinExistence type="predicted"/>
<dbReference type="Proteomes" id="UP000654370">
    <property type="component" value="Unassembled WGS sequence"/>
</dbReference>
<keyword evidence="3" id="KW-1185">Reference proteome</keyword>
<dbReference type="Gene3D" id="3.40.50.620">
    <property type="entry name" value="HUPs"/>
    <property type="match status" value="1"/>
</dbReference>
<dbReference type="OrthoDB" id="843225at2759"/>
<dbReference type="AlphaFoldDB" id="A0A8H7Q4M0"/>
<evidence type="ECO:0000313" key="2">
    <source>
        <dbReference type="EMBL" id="KAG2185726.1"/>
    </source>
</evidence>
<dbReference type="PRINTS" id="PR01438">
    <property type="entry name" value="UNVRSLSTRESS"/>
</dbReference>